<dbReference type="AlphaFoldDB" id="W2T3S5"/>
<evidence type="ECO:0000256" key="3">
    <source>
        <dbReference type="ARBA" id="ARBA00022737"/>
    </source>
</evidence>
<proteinExistence type="predicted"/>
<sequence length="312" mass="35124">MFWTDWQEENPRIERATMAGKRRTVIFKVSTIVNAGWPNGLVCDIIAKRIYWVDAKSDTVHTVTYDGSDHVEVLRDHVFSTHPFSVDIFENHVYWTDWRINAIVRANKWNGSSIAAVFHTPIRPFYVKVVHRSKQPRTLRNPCAKSNCSHLCLIDGSEEYSCQCPHFMRLKNGSSSTCEEVKSALLLSTKNTIYGANVASASSIIFAATGFQDVRAIGASNDQIFLYDAFDDILWKYSTADREKRTVLTGGLSDCYGIALDTLSGAIYYTSSSEEKATIFVANDGIRRSIIDSSSSKELRKPKYLVFLENSA</sequence>
<dbReference type="InterPro" id="IPR011042">
    <property type="entry name" value="6-blade_b-propeller_TolB-like"/>
</dbReference>
<protein>
    <submittedName>
        <fullName evidence="7">Low-density lipoprotein receptor repeat class B</fullName>
    </submittedName>
</protein>
<evidence type="ECO:0000256" key="4">
    <source>
        <dbReference type="ARBA" id="ARBA00023157"/>
    </source>
</evidence>
<reference evidence="8" key="1">
    <citation type="journal article" date="2014" name="Nat. Genet.">
        <title>Genome of the human hookworm Necator americanus.</title>
        <authorList>
            <person name="Tang Y.T."/>
            <person name="Gao X."/>
            <person name="Rosa B.A."/>
            <person name="Abubucker S."/>
            <person name="Hallsworth-Pepin K."/>
            <person name="Martin J."/>
            <person name="Tyagi R."/>
            <person name="Heizer E."/>
            <person name="Zhang X."/>
            <person name="Bhonagiri-Palsikar V."/>
            <person name="Minx P."/>
            <person name="Warren W.C."/>
            <person name="Wang Q."/>
            <person name="Zhan B."/>
            <person name="Hotez P.J."/>
            <person name="Sternberg P.W."/>
            <person name="Dougall A."/>
            <person name="Gaze S.T."/>
            <person name="Mulvenna J."/>
            <person name="Sotillo J."/>
            <person name="Ranganathan S."/>
            <person name="Rabelo E.M."/>
            <person name="Wilson R.K."/>
            <person name="Felgner P.L."/>
            <person name="Bethony J."/>
            <person name="Hawdon J.M."/>
            <person name="Gasser R.B."/>
            <person name="Loukas A."/>
            <person name="Mitreva M."/>
        </authorList>
    </citation>
    <scope>NUCLEOTIDE SEQUENCE [LARGE SCALE GENOMIC DNA]</scope>
</reference>
<evidence type="ECO:0000256" key="2">
    <source>
        <dbReference type="ARBA" id="ARBA00022729"/>
    </source>
</evidence>
<evidence type="ECO:0000313" key="8">
    <source>
        <dbReference type="Proteomes" id="UP000053676"/>
    </source>
</evidence>
<dbReference type="InterPro" id="IPR000033">
    <property type="entry name" value="LDLR_classB_rpt"/>
</dbReference>
<dbReference type="PANTHER" id="PTHR22722">
    <property type="entry name" value="LOW-DENSITY LIPOPROTEIN RECEPTOR-RELATED PROTEIN 2-RELATED"/>
    <property type="match status" value="1"/>
</dbReference>
<dbReference type="Pfam" id="PF00058">
    <property type="entry name" value="Ldl_recept_b"/>
    <property type="match status" value="1"/>
</dbReference>
<name>W2T3S5_NECAM</name>
<dbReference type="FunFam" id="2.120.10.30:FF:000241">
    <property type="entry name" value="Low-density lipoprotein receptor-related protein 6"/>
    <property type="match status" value="1"/>
</dbReference>
<keyword evidence="7" id="KW-0675">Receptor</keyword>
<dbReference type="GO" id="GO:0005886">
    <property type="term" value="C:plasma membrane"/>
    <property type="evidence" value="ECO:0007669"/>
    <property type="project" value="TreeGrafter"/>
</dbReference>
<evidence type="ECO:0000256" key="1">
    <source>
        <dbReference type="ARBA" id="ARBA00022536"/>
    </source>
</evidence>
<dbReference type="PANTHER" id="PTHR22722:SF5">
    <property type="entry name" value="LOW-DENSITY LIPOPROTEIN RECEPTOR-RELATED PROTEIN 1B"/>
    <property type="match status" value="1"/>
</dbReference>
<evidence type="ECO:0000256" key="5">
    <source>
        <dbReference type="ARBA" id="ARBA00023180"/>
    </source>
</evidence>
<dbReference type="GO" id="GO:0043235">
    <property type="term" value="C:receptor complex"/>
    <property type="evidence" value="ECO:0007669"/>
    <property type="project" value="TreeGrafter"/>
</dbReference>
<dbReference type="Proteomes" id="UP000053676">
    <property type="component" value="Unassembled WGS sequence"/>
</dbReference>
<keyword evidence="5" id="KW-0325">Glycoprotein</keyword>
<dbReference type="SUPFAM" id="SSF63825">
    <property type="entry name" value="YWTD domain"/>
    <property type="match status" value="2"/>
</dbReference>
<keyword evidence="7" id="KW-0449">Lipoprotein</keyword>
<organism evidence="7 8">
    <name type="scientific">Necator americanus</name>
    <name type="common">Human hookworm</name>
    <dbReference type="NCBI Taxonomy" id="51031"/>
    <lineage>
        <taxon>Eukaryota</taxon>
        <taxon>Metazoa</taxon>
        <taxon>Ecdysozoa</taxon>
        <taxon>Nematoda</taxon>
        <taxon>Chromadorea</taxon>
        <taxon>Rhabditida</taxon>
        <taxon>Rhabditina</taxon>
        <taxon>Rhabditomorpha</taxon>
        <taxon>Strongyloidea</taxon>
        <taxon>Ancylostomatidae</taxon>
        <taxon>Bunostominae</taxon>
        <taxon>Necator</taxon>
    </lineage>
</organism>
<feature type="repeat" description="LDL-receptor class B" evidence="6">
    <location>
        <begin position="48"/>
        <end position="90"/>
    </location>
</feature>
<accession>W2T3S5</accession>
<dbReference type="GO" id="GO:0005041">
    <property type="term" value="F:low-density lipoprotein particle receptor activity"/>
    <property type="evidence" value="ECO:0007669"/>
    <property type="project" value="TreeGrafter"/>
</dbReference>
<dbReference type="InterPro" id="IPR051221">
    <property type="entry name" value="LDLR-related"/>
</dbReference>
<keyword evidence="2" id="KW-0732">Signal</keyword>
<keyword evidence="1" id="KW-0245">EGF-like domain</keyword>
<dbReference type="OMA" id="IYLIDSH"/>
<evidence type="ECO:0000256" key="6">
    <source>
        <dbReference type="PROSITE-ProRule" id="PRU00461"/>
    </source>
</evidence>
<dbReference type="OrthoDB" id="5851890at2759"/>
<dbReference type="STRING" id="51031.W2T3S5"/>
<keyword evidence="8" id="KW-1185">Reference proteome</keyword>
<dbReference type="EMBL" id="KI660213">
    <property type="protein sequence ID" value="ETN76665.1"/>
    <property type="molecule type" value="Genomic_DNA"/>
</dbReference>
<keyword evidence="3" id="KW-0677">Repeat</keyword>
<dbReference type="SMART" id="SM00135">
    <property type="entry name" value="LY"/>
    <property type="match status" value="3"/>
</dbReference>
<evidence type="ECO:0000313" key="7">
    <source>
        <dbReference type="EMBL" id="ETN76665.1"/>
    </source>
</evidence>
<keyword evidence="4" id="KW-1015">Disulfide bond</keyword>
<dbReference type="PROSITE" id="PS51120">
    <property type="entry name" value="LDLRB"/>
    <property type="match status" value="1"/>
</dbReference>
<dbReference type="KEGG" id="nai:NECAME_11517"/>
<gene>
    <name evidence="7" type="ORF">NECAME_11517</name>
</gene>
<dbReference type="Gene3D" id="2.120.10.30">
    <property type="entry name" value="TolB, C-terminal domain"/>
    <property type="match status" value="2"/>
</dbReference>